<protein>
    <submittedName>
        <fullName evidence="10">DUSP22 isoform 11</fullName>
    </submittedName>
    <submittedName>
        <fullName evidence="9">DUSP22 isoform 8</fullName>
    </submittedName>
</protein>
<comment type="catalytic activity">
    <reaction evidence="6">
        <text>O-phospho-L-seryl-[protein] + H2O = L-seryl-[protein] + phosphate</text>
        <dbReference type="Rhea" id="RHEA:20629"/>
        <dbReference type="Rhea" id="RHEA-COMP:9863"/>
        <dbReference type="Rhea" id="RHEA-COMP:11604"/>
        <dbReference type="ChEBI" id="CHEBI:15377"/>
        <dbReference type="ChEBI" id="CHEBI:29999"/>
        <dbReference type="ChEBI" id="CHEBI:43474"/>
        <dbReference type="ChEBI" id="CHEBI:83421"/>
        <dbReference type="EC" id="3.1.3.16"/>
    </reaction>
</comment>
<comment type="caution">
    <text evidence="9">The sequence shown here is derived from an EMBL/GenBank/DDBJ whole genome shotgun (WGS) entry which is preliminary data.</text>
</comment>
<comment type="catalytic activity">
    <reaction evidence="8">
        <text>O-phospho-L-tyrosyl-[protein] + H2O = L-tyrosyl-[protein] + phosphate</text>
        <dbReference type="Rhea" id="RHEA:10684"/>
        <dbReference type="Rhea" id="RHEA-COMP:10136"/>
        <dbReference type="Rhea" id="RHEA-COMP:20101"/>
        <dbReference type="ChEBI" id="CHEBI:15377"/>
        <dbReference type="ChEBI" id="CHEBI:43474"/>
        <dbReference type="ChEBI" id="CHEBI:46858"/>
        <dbReference type="ChEBI" id="CHEBI:61978"/>
        <dbReference type="EC" id="3.1.3.48"/>
    </reaction>
</comment>
<evidence type="ECO:0000256" key="3">
    <source>
        <dbReference type="ARBA" id="ARBA00022490"/>
    </source>
</evidence>
<evidence type="ECO:0000256" key="7">
    <source>
        <dbReference type="ARBA" id="ARBA00048336"/>
    </source>
</evidence>
<dbReference type="SUPFAM" id="SSF52799">
    <property type="entry name" value="(Phosphotyrosine protein) phosphatases II"/>
    <property type="match status" value="1"/>
</dbReference>
<dbReference type="Gene3D" id="3.90.190.10">
    <property type="entry name" value="Protein tyrosine phosphatase superfamily"/>
    <property type="match status" value="1"/>
</dbReference>
<name>A0A2J8MU64_PANTR</name>
<dbReference type="Proteomes" id="UP000236370">
    <property type="component" value="Unassembled WGS sequence"/>
</dbReference>
<keyword evidence="4" id="KW-0378">Hydrolase</keyword>
<dbReference type="GO" id="GO:0004725">
    <property type="term" value="F:protein tyrosine phosphatase activity"/>
    <property type="evidence" value="ECO:0007669"/>
    <property type="project" value="UniProtKB-EC"/>
</dbReference>
<comment type="subcellular location">
    <subcellularLocation>
        <location evidence="1">Cytoplasm</location>
    </subcellularLocation>
</comment>
<evidence type="ECO:0000256" key="5">
    <source>
        <dbReference type="ARBA" id="ARBA00022912"/>
    </source>
</evidence>
<dbReference type="EMBL" id="NBAG03000244">
    <property type="protein sequence ID" value="PNI63059.1"/>
    <property type="molecule type" value="Genomic_DNA"/>
</dbReference>
<evidence type="ECO:0000256" key="6">
    <source>
        <dbReference type="ARBA" id="ARBA00047761"/>
    </source>
</evidence>
<evidence type="ECO:0000256" key="1">
    <source>
        <dbReference type="ARBA" id="ARBA00004496"/>
    </source>
</evidence>
<accession>A0A2J8MU64</accession>
<keyword evidence="3" id="KW-0963">Cytoplasm</keyword>
<dbReference type="PANTHER" id="PTHR45948">
    <property type="entry name" value="DUAL SPECIFICITY PROTEIN PHOSPHATASE DDB_G0269404-RELATED"/>
    <property type="match status" value="1"/>
</dbReference>
<evidence type="ECO:0000313" key="10">
    <source>
        <dbReference type="EMBL" id="PNI63061.1"/>
    </source>
</evidence>
<comment type="similarity">
    <text evidence="2">Belongs to the protein-tyrosine phosphatase family. Non-receptor class dual specificity subfamily.</text>
</comment>
<reference evidence="9 11" key="1">
    <citation type="submission" date="2017-12" db="EMBL/GenBank/DDBJ databases">
        <title>High-resolution comparative analysis of great ape genomes.</title>
        <authorList>
            <person name="Pollen A."/>
            <person name="Hastie A."/>
            <person name="Hormozdiari F."/>
            <person name="Dougherty M."/>
            <person name="Liu R."/>
            <person name="Chaisson M."/>
            <person name="Hoppe E."/>
            <person name="Hill C."/>
            <person name="Pang A."/>
            <person name="Hillier L."/>
            <person name="Baker C."/>
            <person name="Armstrong J."/>
            <person name="Shendure J."/>
            <person name="Paten B."/>
            <person name="Wilson R."/>
            <person name="Chao H."/>
            <person name="Schneider V."/>
            <person name="Ventura M."/>
            <person name="Kronenberg Z."/>
            <person name="Murali S."/>
            <person name="Gordon D."/>
            <person name="Cantsilieris S."/>
            <person name="Munson K."/>
            <person name="Nelson B."/>
            <person name="Raja A."/>
            <person name="Underwood J."/>
            <person name="Diekhans M."/>
            <person name="Fiddes I."/>
            <person name="Haussler D."/>
            <person name="Eichler E."/>
        </authorList>
    </citation>
    <scope>NUCLEOTIDE SEQUENCE [LARGE SCALE GENOMIC DNA]</scope>
    <source>
        <strain evidence="9">Yerkes chimp pedigree #C0471</strain>
        <tissue evidence="9">Blood</tissue>
    </source>
</reference>
<evidence type="ECO:0000313" key="11">
    <source>
        <dbReference type="Proteomes" id="UP000236370"/>
    </source>
</evidence>
<dbReference type="SMR" id="A0A2J8MU64"/>
<evidence type="ECO:0000313" key="9">
    <source>
        <dbReference type="EMBL" id="PNI63059.1"/>
    </source>
</evidence>
<dbReference type="GO" id="GO:0005737">
    <property type="term" value="C:cytoplasm"/>
    <property type="evidence" value="ECO:0007669"/>
    <property type="project" value="UniProtKB-SubCell"/>
</dbReference>
<keyword evidence="5" id="KW-0904">Protein phosphatase</keyword>
<proteinExistence type="inferred from homology"/>
<dbReference type="PANTHER" id="PTHR45948:SF3">
    <property type="entry name" value="DUAL SPECIFICITY PROTEIN PHOSPHATASE 22"/>
    <property type="match status" value="1"/>
</dbReference>
<comment type="catalytic activity">
    <reaction evidence="7">
        <text>O-phospho-L-threonyl-[protein] + H2O = L-threonyl-[protein] + phosphate</text>
        <dbReference type="Rhea" id="RHEA:47004"/>
        <dbReference type="Rhea" id="RHEA-COMP:11060"/>
        <dbReference type="Rhea" id="RHEA-COMP:11605"/>
        <dbReference type="ChEBI" id="CHEBI:15377"/>
        <dbReference type="ChEBI" id="CHEBI:30013"/>
        <dbReference type="ChEBI" id="CHEBI:43474"/>
        <dbReference type="ChEBI" id="CHEBI:61977"/>
        <dbReference type="EC" id="3.1.3.16"/>
    </reaction>
</comment>
<dbReference type="AlphaFoldDB" id="A0A2J8MU64"/>
<evidence type="ECO:0000256" key="4">
    <source>
        <dbReference type="ARBA" id="ARBA00022801"/>
    </source>
</evidence>
<evidence type="ECO:0000256" key="2">
    <source>
        <dbReference type="ARBA" id="ARBA00008601"/>
    </source>
</evidence>
<dbReference type="GO" id="GO:0004722">
    <property type="term" value="F:protein serine/threonine phosphatase activity"/>
    <property type="evidence" value="ECO:0007669"/>
    <property type="project" value="UniProtKB-EC"/>
</dbReference>
<evidence type="ECO:0000256" key="8">
    <source>
        <dbReference type="ARBA" id="ARBA00051722"/>
    </source>
</evidence>
<gene>
    <name evidence="9" type="ORF">CK820_G0017372</name>
</gene>
<dbReference type="EMBL" id="NBAG03000244">
    <property type="protein sequence ID" value="PNI63061.1"/>
    <property type="molecule type" value="Genomic_DNA"/>
</dbReference>
<dbReference type="InterPro" id="IPR029021">
    <property type="entry name" value="Prot-tyrosine_phosphatase-like"/>
</dbReference>
<sequence>MTVTDFGWEDALHTVRAGRSCANPNVGFQRQLQEFEKHEVHQVSSS</sequence>
<organism evidence="9 11">
    <name type="scientific">Pan troglodytes</name>
    <name type="common">Chimpanzee</name>
    <dbReference type="NCBI Taxonomy" id="9598"/>
    <lineage>
        <taxon>Eukaryota</taxon>
        <taxon>Metazoa</taxon>
        <taxon>Chordata</taxon>
        <taxon>Craniata</taxon>
        <taxon>Vertebrata</taxon>
        <taxon>Euteleostomi</taxon>
        <taxon>Mammalia</taxon>
        <taxon>Eutheria</taxon>
        <taxon>Euarchontoglires</taxon>
        <taxon>Primates</taxon>
        <taxon>Haplorrhini</taxon>
        <taxon>Catarrhini</taxon>
        <taxon>Hominidae</taxon>
        <taxon>Pan</taxon>
    </lineage>
</organism>